<keyword evidence="1" id="KW-0436">Ligase</keyword>
<dbReference type="Proteomes" id="UP000177817">
    <property type="component" value="Unassembled WGS sequence"/>
</dbReference>
<dbReference type="SUPFAM" id="SSF53244">
    <property type="entry name" value="MurD-like peptide ligases, peptide-binding domain"/>
    <property type="match status" value="1"/>
</dbReference>
<evidence type="ECO:0000259" key="4">
    <source>
        <dbReference type="Pfam" id="PF02875"/>
    </source>
</evidence>
<feature type="domain" description="Mur ligase central" evidence="5">
    <location>
        <begin position="31"/>
        <end position="143"/>
    </location>
</feature>
<evidence type="ECO:0000313" key="6">
    <source>
        <dbReference type="EMBL" id="OGY88997.1"/>
    </source>
</evidence>
<dbReference type="Pfam" id="PF02875">
    <property type="entry name" value="Mur_ligase_C"/>
    <property type="match status" value="1"/>
</dbReference>
<dbReference type="AlphaFoldDB" id="A0A1G2BLC5"/>
<evidence type="ECO:0000256" key="3">
    <source>
        <dbReference type="ARBA" id="ARBA00022840"/>
    </source>
</evidence>
<evidence type="ECO:0000259" key="5">
    <source>
        <dbReference type="Pfam" id="PF08245"/>
    </source>
</evidence>
<name>A0A1G2BLC5_9BACT</name>
<dbReference type="InterPro" id="IPR004101">
    <property type="entry name" value="Mur_ligase_C"/>
</dbReference>
<dbReference type="Gene3D" id="3.90.190.20">
    <property type="entry name" value="Mur ligase, C-terminal domain"/>
    <property type="match status" value="1"/>
</dbReference>
<keyword evidence="2" id="KW-0547">Nucleotide-binding</keyword>
<accession>A0A1G2BLC5</accession>
<sequence>MRQLAIWFVLRYFRFFARIALFVHRPLVLGIAGSVGKTSTKYVLSHILSAAGKTAVTSGNSETGIPLGILGIALHGYSPLQWLLAMALCPFKIFHLRRVKFLVAEMGIDDPYPPKNMTYLLSIVEPDIAVLVTESVAHTMQFDKVLTDAERALPDGQRIERLVAAIANEDAKMAMTQRCSAIIYNADSSFITGALARGVPTRVKRIHFGHAHDASFRYRSYDVSPDRTAFSFTDKRLTHSLGIRGYALPEEYREVFAAALLAAREAGVSIETGIESLNRGFALPKGRASVLNGIGNSTIIDSSYNASRASTVAFLKLMNTLKEKTGRPTVMLFGDMRELGEETKAEHETVFEHMPGTIDYLFCVGPLTKEYILPAAQSSPFQRVKWFSDAVSAGSYLAQHLPERSLVLVKGSQNGIFLEEAIKFILADPQDAGKLCRQEKYWKKGF</sequence>
<dbReference type="Gene3D" id="3.40.1190.10">
    <property type="entry name" value="Mur-like, catalytic domain"/>
    <property type="match status" value="1"/>
</dbReference>
<dbReference type="SUPFAM" id="SSF53623">
    <property type="entry name" value="MurD-like peptide ligases, catalytic domain"/>
    <property type="match status" value="1"/>
</dbReference>
<keyword evidence="3" id="KW-0067">ATP-binding</keyword>
<dbReference type="InterPro" id="IPR013221">
    <property type="entry name" value="Mur_ligase_cen"/>
</dbReference>
<proteinExistence type="predicted"/>
<evidence type="ECO:0000313" key="7">
    <source>
        <dbReference type="Proteomes" id="UP000177817"/>
    </source>
</evidence>
<dbReference type="InterPro" id="IPR036565">
    <property type="entry name" value="Mur-like_cat_sf"/>
</dbReference>
<dbReference type="InterPro" id="IPR036615">
    <property type="entry name" value="Mur_ligase_C_dom_sf"/>
</dbReference>
<gene>
    <name evidence="6" type="ORF">A2677_02135</name>
</gene>
<dbReference type="InterPro" id="IPR051046">
    <property type="entry name" value="MurCDEF_CellWall_CoF430Synth"/>
</dbReference>
<evidence type="ECO:0000256" key="1">
    <source>
        <dbReference type="ARBA" id="ARBA00022598"/>
    </source>
</evidence>
<dbReference type="Pfam" id="PF08245">
    <property type="entry name" value="Mur_ligase_M"/>
    <property type="match status" value="1"/>
</dbReference>
<dbReference type="PANTHER" id="PTHR43024:SF1">
    <property type="entry name" value="UDP-N-ACETYLMURAMOYL-TRIPEPTIDE--D-ALANYL-D-ALANINE LIGASE"/>
    <property type="match status" value="1"/>
</dbReference>
<dbReference type="EMBL" id="MHKK01000046">
    <property type="protein sequence ID" value="OGY88997.1"/>
    <property type="molecule type" value="Genomic_DNA"/>
</dbReference>
<dbReference type="GO" id="GO:0016881">
    <property type="term" value="F:acid-amino acid ligase activity"/>
    <property type="evidence" value="ECO:0007669"/>
    <property type="project" value="InterPro"/>
</dbReference>
<feature type="domain" description="Mur ligase C-terminal" evidence="4">
    <location>
        <begin position="286"/>
        <end position="412"/>
    </location>
</feature>
<dbReference type="GO" id="GO:0005524">
    <property type="term" value="F:ATP binding"/>
    <property type="evidence" value="ECO:0007669"/>
    <property type="project" value="UniProtKB-KW"/>
</dbReference>
<reference evidence="6 7" key="1">
    <citation type="journal article" date="2016" name="Nat. Commun.">
        <title>Thousands of microbial genomes shed light on interconnected biogeochemical processes in an aquifer system.</title>
        <authorList>
            <person name="Anantharaman K."/>
            <person name="Brown C.T."/>
            <person name="Hug L.A."/>
            <person name="Sharon I."/>
            <person name="Castelle C.J."/>
            <person name="Probst A.J."/>
            <person name="Thomas B.C."/>
            <person name="Singh A."/>
            <person name="Wilkins M.J."/>
            <person name="Karaoz U."/>
            <person name="Brodie E.L."/>
            <person name="Williams K.H."/>
            <person name="Hubbard S.S."/>
            <person name="Banfield J.F."/>
        </authorList>
    </citation>
    <scope>NUCLEOTIDE SEQUENCE [LARGE SCALE GENOMIC DNA]</scope>
</reference>
<protein>
    <recommendedName>
        <fullName evidence="8">Mur ligase central domain-containing protein</fullName>
    </recommendedName>
</protein>
<dbReference type="PANTHER" id="PTHR43024">
    <property type="entry name" value="UDP-N-ACETYLMURAMOYL-TRIPEPTIDE--D-ALANYL-D-ALANINE LIGASE"/>
    <property type="match status" value="1"/>
</dbReference>
<comment type="caution">
    <text evidence="6">The sequence shown here is derived from an EMBL/GenBank/DDBJ whole genome shotgun (WGS) entry which is preliminary data.</text>
</comment>
<organism evidence="6 7">
    <name type="scientific">Candidatus Komeilibacteria bacterium RIFCSPHIGHO2_01_FULL_52_14</name>
    <dbReference type="NCBI Taxonomy" id="1798549"/>
    <lineage>
        <taxon>Bacteria</taxon>
        <taxon>Candidatus Komeiliibacteriota</taxon>
    </lineage>
</organism>
<evidence type="ECO:0008006" key="8">
    <source>
        <dbReference type="Google" id="ProtNLM"/>
    </source>
</evidence>
<evidence type="ECO:0000256" key="2">
    <source>
        <dbReference type="ARBA" id="ARBA00022741"/>
    </source>
</evidence>